<evidence type="ECO:0000313" key="2">
    <source>
        <dbReference type="EMBL" id="OGM97789.1"/>
    </source>
</evidence>
<feature type="domain" description="Transglutaminase-like" evidence="1">
    <location>
        <begin position="101"/>
        <end position="165"/>
    </location>
</feature>
<sequence length="195" mass="22863">MISTSLIVLEKPGSREIIEKNNFEIKTSDLCLEEQEDQKEWLSSDEDVPNILWEKIKDLPLNISFGDFLKKIRKSLYDLYGEKRDKASSFADSRFTPLSETVERGMISCGAFSSIFGAVLRKFGIPVKLIHGILESQDEKKSNRHAWLEIFNPVSNSWFEMDPTNDNFEARNDAMRRKVYHNWLELKPDYEKWEY</sequence>
<dbReference type="PANTHER" id="PTHR33490">
    <property type="entry name" value="BLR5614 PROTEIN-RELATED"/>
    <property type="match status" value="1"/>
</dbReference>
<dbReference type="Proteomes" id="UP000178520">
    <property type="component" value="Unassembled WGS sequence"/>
</dbReference>
<proteinExistence type="predicted"/>
<accession>A0A1F8EBR9</accession>
<organism evidence="2 3">
    <name type="scientific">Candidatus Yanofskybacteria bacterium RIFCSPHIGHO2_01_FULL_41_21</name>
    <dbReference type="NCBI Taxonomy" id="1802660"/>
    <lineage>
        <taxon>Bacteria</taxon>
        <taxon>Candidatus Yanofskyibacteriota</taxon>
    </lineage>
</organism>
<dbReference type="EMBL" id="MGJA01000008">
    <property type="protein sequence ID" value="OGM97789.1"/>
    <property type="molecule type" value="Genomic_DNA"/>
</dbReference>
<dbReference type="InterPro" id="IPR038765">
    <property type="entry name" value="Papain-like_cys_pep_sf"/>
</dbReference>
<evidence type="ECO:0000259" key="1">
    <source>
        <dbReference type="SMART" id="SM00460"/>
    </source>
</evidence>
<evidence type="ECO:0000313" key="3">
    <source>
        <dbReference type="Proteomes" id="UP000178520"/>
    </source>
</evidence>
<dbReference type="InterPro" id="IPR002931">
    <property type="entry name" value="Transglutaminase-like"/>
</dbReference>
<dbReference type="STRING" id="1802660.A2735_01370"/>
<protein>
    <recommendedName>
        <fullName evidence="1">Transglutaminase-like domain-containing protein</fullName>
    </recommendedName>
</protein>
<dbReference type="PANTHER" id="PTHR33490:SF6">
    <property type="entry name" value="SLL1049 PROTEIN"/>
    <property type="match status" value="1"/>
</dbReference>
<dbReference type="AlphaFoldDB" id="A0A1F8EBR9"/>
<comment type="caution">
    <text evidence="2">The sequence shown here is derived from an EMBL/GenBank/DDBJ whole genome shotgun (WGS) entry which is preliminary data.</text>
</comment>
<gene>
    <name evidence="2" type="ORF">A2735_01370</name>
</gene>
<reference evidence="2 3" key="1">
    <citation type="journal article" date="2016" name="Nat. Commun.">
        <title>Thousands of microbial genomes shed light on interconnected biogeochemical processes in an aquifer system.</title>
        <authorList>
            <person name="Anantharaman K."/>
            <person name="Brown C.T."/>
            <person name="Hug L.A."/>
            <person name="Sharon I."/>
            <person name="Castelle C.J."/>
            <person name="Probst A.J."/>
            <person name="Thomas B.C."/>
            <person name="Singh A."/>
            <person name="Wilkins M.J."/>
            <person name="Karaoz U."/>
            <person name="Brodie E.L."/>
            <person name="Williams K.H."/>
            <person name="Hubbard S.S."/>
            <person name="Banfield J.F."/>
        </authorList>
    </citation>
    <scope>NUCLEOTIDE SEQUENCE [LARGE SCALE GENOMIC DNA]</scope>
</reference>
<dbReference type="SUPFAM" id="SSF54001">
    <property type="entry name" value="Cysteine proteinases"/>
    <property type="match status" value="1"/>
</dbReference>
<dbReference type="Pfam" id="PF01841">
    <property type="entry name" value="Transglut_core"/>
    <property type="match status" value="1"/>
</dbReference>
<name>A0A1F8EBR9_9BACT</name>
<dbReference type="Gene3D" id="3.10.620.30">
    <property type="match status" value="1"/>
</dbReference>
<dbReference type="SMART" id="SM00460">
    <property type="entry name" value="TGc"/>
    <property type="match status" value="1"/>
</dbReference>